<proteinExistence type="predicted"/>
<protein>
    <submittedName>
        <fullName evidence="1">Uncharacterized protein</fullName>
    </submittedName>
</protein>
<sequence length="99" mass="11516">METVNIKEEARRLIDSLPENSTWDDLMYAIYVRQTVEAGLTHSRDGKIIPVEEVVVSAKASFWERLEEFRQENNVEELGIDDDFFEGLRDKSPSREVIL</sequence>
<dbReference type="EMBL" id="JACJPW010000003">
    <property type="protein sequence ID" value="MBD2179928.1"/>
    <property type="molecule type" value="Genomic_DNA"/>
</dbReference>
<reference evidence="1" key="1">
    <citation type="journal article" date="2015" name="ISME J.">
        <title>Draft Genome Sequence of Streptomyces incarnatus NRRL8089, which Produces the Nucleoside Antibiotic Sinefungin.</title>
        <authorList>
            <person name="Oshima K."/>
            <person name="Hattori M."/>
            <person name="Shimizu H."/>
            <person name="Fukuda K."/>
            <person name="Nemoto M."/>
            <person name="Inagaki K."/>
            <person name="Tamura T."/>
        </authorList>
    </citation>
    <scope>NUCLEOTIDE SEQUENCE</scope>
    <source>
        <strain evidence="1">FACHB-1375</strain>
    </source>
</reference>
<comment type="caution">
    <text evidence="1">The sequence shown here is derived from an EMBL/GenBank/DDBJ whole genome shotgun (WGS) entry which is preliminary data.</text>
</comment>
<name>A0A926VAS1_9CYAN</name>
<accession>A0A926VAS1</accession>
<dbReference type="Proteomes" id="UP000641646">
    <property type="component" value="Unassembled WGS sequence"/>
</dbReference>
<evidence type="ECO:0000313" key="1">
    <source>
        <dbReference type="EMBL" id="MBD2179928.1"/>
    </source>
</evidence>
<reference evidence="1" key="2">
    <citation type="submission" date="2020-08" db="EMBL/GenBank/DDBJ databases">
        <authorList>
            <person name="Chen M."/>
            <person name="Teng W."/>
            <person name="Zhao L."/>
            <person name="Hu C."/>
            <person name="Zhou Y."/>
            <person name="Han B."/>
            <person name="Song L."/>
            <person name="Shu W."/>
        </authorList>
    </citation>
    <scope>NUCLEOTIDE SEQUENCE</scope>
    <source>
        <strain evidence="1">FACHB-1375</strain>
    </source>
</reference>
<dbReference type="RefSeq" id="WP_190461674.1">
    <property type="nucleotide sequence ID" value="NZ_JACJPW010000003.1"/>
</dbReference>
<gene>
    <name evidence="1" type="ORF">H6G03_02170</name>
</gene>
<keyword evidence="2" id="KW-1185">Reference proteome</keyword>
<evidence type="ECO:0000313" key="2">
    <source>
        <dbReference type="Proteomes" id="UP000641646"/>
    </source>
</evidence>
<dbReference type="AlphaFoldDB" id="A0A926VAS1"/>
<organism evidence="1 2">
    <name type="scientific">Aerosakkonema funiforme FACHB-1375</name>
    <dbReference type="NCBI Taxonomy" id="2949571"/>
    <lineage>
        <taxon>Bacteria</taxon>
        <taxon>Bacillati</taxon>
        <taxon>Cyanobacteriota</taxon>
        <taxon>Cyanophyceae</taxon>
        <taxon>Oscillatoriophycideae</taxon>
        <taxon>Aerosakkonematales</taxon>
        <taxon>Aerosakkonemataceae</taxon>
        <taxon>Aerosakkonema</taxon>
    </lineage>
</organism>